<keyword evidence="8 9" id="KW-0472">Membrane</keyword>
<evidence type="ECO:0000256" key="7">
    <source>
        <dbReference type="ARBA" id="ARBA00022989"/>
    </source>
</evidence>
<feature type="domain" description="AprE-like long alpha-helical hairpin" evidence="11">
    <location>
        <begin position="106"/>
        <end position="297"/>
    </location>
</feature>
<evidence type="ECO:0000256" key="8">
    <source>
        <dbReference type="ARBA" id="ARBA00023136"/>
    </source>
</evidence>
<dbReference type="InterPro" id="IPR058781">
    <property type="entry name" value="HH_AprE-like"/>
</dbReference>
<dbReference type="PANTHER" id="PTHR30386">
    <property type="entry name" value="MEMBRANE FUSION SUBUNIT OF EMRAB-TOLC MULTIDRUG EFFLUX PUMP"/>
    <property type="match status" value="1"/>
</dbReference>
<comment type="subcellular location">
    <subcellularLocation>
        <location evidence="1 9">Cell inner membrane</location>
        <topology evidence="1 9">Single-pass membrane protein</topology>
    </subcellularLocation>
</comment>
<keyword evidence="5 9" id="KW-0997">Cell inner membrane</keyword>
<evidence type="ECO:0000259" key="12">
    <source>
        <dbReference type="Pfam" id="PF26002"/>
    </source>
</evidence>
<gene>
    <name evidence="13" type="ORF">KY084_03335</name>
</gene>
<organism evidence="13 14">
    <name type="scientific">Stakelama flava</name>
    <dbReference type="NCBI Taxonomy" id="2860338"/>
    <lineage>
        <taxon>Bacteria</taxon>
        <taxon>Pseudomonadati</taxon>
        <taxon>Pseudomonadota</taxon>
        <taxon>Alphaproteobacteria</taxon>
        <taxon>Sphingomonadales</taxon>
        <taxon>Sphingomonadaceae</taxon>
        <taxon>Stakelama</taxon>
    </lineage>
</organism>
<evidence type="ECO:0000256" key="1">
    <source>
        <dbReference type="ARBA" id="ARBA00004377"/>
    </source>
</evidence>
<dbReference type="EMBL" id="JAHWZX010000002">
    <property type="protein sequence ID" value="MBW4329907.1"/>
    <property type="molecule type" value="Genomic_DNA"/>
</dbReference>
<evidence type="ECO:0000313" key="13">
    <source>
        <dbReference type="EMBL" id="MBW4329907.1"/>
    </source>
</evidence>
<dbReference type="InterPro" id="IPR050739">
    <property type="entry name" value="MFP"/>
</dbReference>
<feature type="region of interest" description="Disordered" evidence="10">
    <location>
        <begin position="182"/>
        <end position="206"/>
    </location>
</feature>
<evidence type="ECO:0000256" key="4">
    <source>
        <dbReference type="ARBA" id="ARBA00022475"/>
    </source>
</evidence>
<dbReference type="Pfam" id="PF26002">
    <property type="entry name" value="Beta-barrel_AprE"/>
    <property type="match status" value="1"/>
</dbReference>
<dbReference type="Proteomes" id="UP001197214">
    <property type="component" value="Unassembled WGS sequence"/>
</dbReference>
<dbReference type="InterPro" id="IPR010129">
    <property type="entry name" value="T1SS_HlyD"/>
</dbReference>
<proteinExistence type="inferred from homology"/>
<dbReference type="InterPro" id="IPR058982">
    <property type="entry name" value="Beta-barrel_AprE"/>
</dbReference>
<name>A0ABS6XIA0_9SPHN</name>
<evidence type="ECO:0000256" key="2">
    <source>
        <dbReference type="ARBA" id="ARBA00009477"/>
    </source>
</evidence>
<sequence>MNFPLQLVAPRSLASPGADLPPEITRAPEMRIGIALAALFGTGLIAAGFFIPLDAAVVAPGVVKVSGERRSVQSEISGTVSGIAVRDGSQVRAGQVVVRFNEAQAKSLERALAGRVISLQAEIARLEAQQSGSRRVEAGPELSAYSGADAELARRALQVEQANLATDAHARATRDAVLRERVSQMAEQRRESASRQTAYEKQRDLMSEEREAVETLAKKGYASRMRLLQARRDEAGLEGSAEAMAAERERLRVGEGEARLQIAQARADDASDTAQRIRDARAELAGLIPQWKAAREQLMHSVIRSPVTGEVVDNRISAPGAVVREGEPLFDVVPADRGLTIEARVAPDDGNSIRPGQEVRLRIPTPQGRAAPVIHGQVSSIAADTVVDDRTGRSYYRMDVRIPSEAIAEVKQASGNQDAVFRPGTPATVTVSVRSRSSLGYWLEPLFQSIGSSLHER</sequence>
<keyword evidence="4 9" id="KW-1003">Cell membrane</keyword>
<accession>A0ABS6XIA0</accession>
<reference evidence="13 14" key="1">
    <citation type="submission" date="2021-07" db="EMBL/GenBank/DDBJ databases">
        <title>Stakelama flava sp. nov., a novel endophytic bacterium isolated from branch of Kandelia candel.</title>
        <authorList>
            <person name="Tuo L."/>
        </authorList>
    </citation>
    <scope>NUCLEOTIDE SEQUENCE [LARGE SCALE GENOMIC DNA]</scope>
    <source>
        <strain evidence="13 14">CBK3Z-3</strain>
    </source>
</reference>
<dbReference type="NCBIfam" id="TIGR01843">
    <property type="entry name" value="type_I_hlyD"/>
    <property type="match status" value="1"/>
</dbReference>
<dbReference type="Pfam" id="PF25994">
    <property type="entry name" value="HH_AprE"/>
    <property type="match status" value="1"/>
</dbReference>
<evidence type="ECO:0000256" key="5">
    <source>
        <dbReference type="ARBA" id="ARBA00022519"/>
    </source>
</evidence>
<comment type="caution">
    <text evidence="13">The sequence shown here is derived from an EMBL/GenBank/DDBJ whole genome shotgun (WGS) entry which is preliminary data.</text>
</comment>
<dbReference type="PANTHER" id="PTHR30386:SF17">
    <property type="entry name" value="ALKALINE PROTEASE SECRETION PROTEIN APRE"/>
    <property type="match status" value="1"/>
</dbReference>
<feature type="domain" description="AprE-like beta-barrel" evidence="12">
    <location>
        <begin position="339"/>
        <end position="432"/>
    </location>
</feature>
<comment type="similarity">
    <text evidence="2 9">Belongs to the membrane fusion protein (MFP) (TC 8.A.1) family.</text>
</comment>
<keyword evidence="14" id="KW-1185">Reference proteome</keyword>
<evidence type="ECO:0000256" key="3">
    <source>
        <dbReference type="ARBA" id="ARBA00022448"/>
    </source>
</evidence>
<keyword evidence="7 9" id="KW-1133">Transmembrane helix</keyword>
<protein>
    <recommendedName>
        <fullName evidence="9">Membrane fusion protein (MFP) family protein</fullName>
    </recommendedName>
</protein>
<evidence type="ECO:0000256" key="6">
    <source>
        <dbReference type="ARBA" id="ARBA00022692"/>
    </source>
</evidence>
<keyword evidence="3 9" id="KW-0813">Transport</keyword>
<dbReference type="RefSeq" id="WP_219237005.1">
    <property type="nucleotide sequence ID" value="NZ_JAHWZX010000002.1"/>
</dbReference>
<evidence type="ECO:0000256" key="9">
    <source>
        <dbReference type="RuleBase" id="RU365093"/>
    </source>
</evidence>
<evidence type="ECO:0000313" key="14">
    <source>
        <dbReference type="Proteomes" id="UP001197214"/>
    </source>
</evidence>
<evidence type="ECO:0000256" key="10">
    <source>
        <dbReference type="SAM" id="MobiDB-lite"/>
    </source>
</evidence>
<feature type="transmembrane region" description="Helical" evidence="9">
    <location>
        <begin position="32"/>
        <end position="53"/>
    </location>
</feature>
<keyword evidence="6 9" id="KW-0812">Transmembrane</keyword>
<evidence type="ECO:0000259" key="11">
    <source>
        <dbReference type="Pfam" id="PF25994"/>
    </source>
</evidence>